<keyword evidence="7" id="KW-1185">Reference proteome</keyword>
<dbReference type="GO" id="GO:0016323">
    <property type="term" value="C:basolateral plasma membrane"/>
    <property type="evidence" value="ECO:0007669"/>
    <property type="project" value="TreeGrafter"/>
</dbReference>
<dbReference type="InterPro" id="IPR039988">
    <property type="entry name" value="MTTP"/>
</dbReference>
<evidence type="ECO:0000256" key="4">
    <source>
        <dbReference type="ARBA" id="ARBA00022824"/>
    </source>
</evidence>
<dbReference type="Gene3D" id="1.25.10.20">
    <property type="entry name" value="Vitellinogen, superhelical"/>
    <property type="match status" value="1"/>
</dbReference>
<evidence type="ECO:0000256" key="3">
    <source>
        <dbReference type="ARBA" id="ARBA00022729"/>
    </source>
</evidence>
<dbReference type="GO" id="GO:0042157">
    <property type="term" value="P:lipoprotein metabolic process"/>
    <property type="evidence" value="ECO:0007669"/>
    <property type="project" value="TreeGrafter"/>
</dbReference>
<dbReference type="SUPFAM" id="SSF48431">
    <property type="entry name" value="Lipovitellin-phosvitin complex, superhelical domain"/>
    <property type="match status" value="1"/>
</dbReference>
<protein>
    <recommendedName>
        <fullName evidence="5">MTP large subunit lipid-binding domain-containing protein</fullName>
    </recommendedName>
</protein>
<accession>A0AA88HYQ6</accession>
<comment type="caution">
    <text evidence="6">The sequence shown here is derived from an EMBL/GenBank/DDBJ whole genome shotgun (WGS) entry which is preliminary data.</text>
</comment>
<organism evidence="6 7">
    <name type="scientific">Artemia franciscana</name>
    <name type="common">Brine shrimp</name>
    <name type="synonym">Artemia sanfranciscana</name>
    <dbReference type="NCBI Taxonomy" id="6661"/>
    <lineage>
        <taxon>Eukaryota</taxon>
        <taxon>Metazoa</taxon>
        <taxon>Ecdysozoa</taxon>
        <taxon>Arthropoda</taxon>
        <taxon>Crustacea</taxon>
        <taxon>Branchiopoda</taxon>
        <taxon>Anostraca</taxon>
        <taxon>Artemiidae</taxon>
        <taxon>Artemia</taxon>
    </lineage>
</organism>
<reference evidence="6" key="1">
    <citation type="submission" date="2023-07" db="EMBL/GenBank/DDBJ databases">
        <title>Chromosome-level genome assembly of Artemia franciscana.</title>
        <authorList>
            <person name="Jo E."/>
        </authorList>
    </citation>
    <scope>NUCLEOTIDE SEQUENCE</scope>
    <source>
        <tissue evidence="6">Whole body</tissue>
    </source>
</reference>
<dbReference type="GO" id="GO:0005548">
    <property type="term" value="F:phospholipid transporter activity"/>
    <property type="evidence" value="ECO:0007669"/>
    <property type="project" value="InterPro"/>
</dbReference>
<feature type="domain" description="MTP large subunit lipid-binding" evidence="5">
    <location>
        <begin position="445"/>
        <end position="510"/>
    </location>
</feature>
<comment type="subcellular location">
    <subcellularLocation>
        <location evidence="1">Endoplasmic reticulum</location>
    </subcellularLocation>
</comment>
<dbReference type="GO" id="GO:0005794">
    <property type="term" value="C:Golgi apparatus"/>
    <property type="evidence" value="ECO:0007669"/>
    <property type="project" value="TreeGrafter"/>
</dbReference>
<dbReference type="PANTHER" id="PTHR13024:SF0">
    <property type="entry name" value="MICROSOMAL TRIACYLGLYCEROL TRANSFER PROTEIN"/>
    <property type="match status" value="1"/>
</dbReference>
<evidence type="ECO:0000313" key="6">
    <source>
        <dbReference type="EMBL" id="KAK2720580.1"/>
    </source>
</evidence>
<proteinExistence type="predicted"/>
<dbReference type="EMBL" id="JAVRJZ010000007">
    <property type="protein sequence ID" value="KAK2720580.1"/>
    <property type="molecule type" value="Genomic_DNA"/>
</dbReference>
<keyword evidence="4" id="KW-0256">Endoplasmic reticulum</keyword>
<dbReference type="PANTHER" id="PTHR13024">
    <property type="entry name" value="MICROSOMAL TRIGLYCERIDE TRANSFER PROTEIN, LARGE SUBUNIT"/>
    <property type="match status" value="1"/>
</dbReference>
<evidence type="ECO:0000256" key="1">
    <source>
        <dbReference type="ARBA" id="ARBA00004240"/>
    </source>
</evidence>
<dbReference type="AlphaFoldDB" id="A0AA88HYQ6"/>
<evidence type="ECO:0000256" key="2">
    <source>
        <dbReference type="ARBA" id="ARBA00022448"/>
    </source>
</evidence>
<sequence>MESNLFRTAYNQIFGIEKQQKSTVDYKFSGDGLVIDSLKAVETQRMEVAIRRQVGAQIYSNQTLVLKALKAAISILKTKYLSTESDTNSFIHLSKDPIDRIEEFNCLGSLLDAKCAAKFPATAQTPVASQKSKHLKVTAVMNFLDLNKEDDVHLIERYLMVLSLATNVPETIVEVVHFHLPHFSDLFKRAKHGVKVVKAAKSLDLCLAAVAHALSTKSKTENAKVLKEIESYITSKLKNCKNDECQVTQLRCLGNLKSDTTLPQLLDIVQQGGKLSAVALQSIKAFPIEKYSHLKKIFESVYLRLVKPYDSSAQGIAFDLLLNIGLNDDFLELVISQLGQKGEKELKKYVWSRLSDKAEKCEKFRLKLIKAIVKNNKNNYNALALDGLSTSFTRIFHRDRSAESGFIESMEIGGGLLKRSVFDVYVKNNQSNFDLLSGITPKVSILVCQATSLLFDHRELVPLQVGIAGLMVLYGSVSFDFAGQVQISLWYKTCNSLVENKTCYINATENAIFLDVKKTFNSLTHKILTDKLSYHDVRGKALFWFSSYLTDRSIAMEDPDEQVSTEYGVPQGSILGPTVFLIFE</sequence>
<keyword evidence="3" id="KW-0732">Signal</keyword>
<name>A0AA88HYQ6_ARTSF</name>
<dbReference type="Proteomes" id="UP001187531">
    <property type="component" value="Unassembled WGS sequence"/>
</dbReference>
<dbReference type="InterPro" id="IPR011030">
    <property type="entry name" value="Lipovitellin_superhlx_dom"/>
</dbReference>
<dbReference type="GO" id="GO:0005783">
    <property type="term" value="C:endoplasmic reticulum"/>
    <property type="evidence" value="ECO:0007669"/>
    <property type="project" value="UniProtKB-SubCell"/>
</dbReference>
<gene>
    <name evidence="6" type="ORF">QYM36_004456</name>
</gene>
<evidence type="ECO:0000259" key="5">
    <source>
        <dbReference type="Pfam" id="PF19444"/>
    </source>
</evidence>
<dbReference type="Pfam" id="PF19444">
    <property type="entry name" value="MTP_lip_bd"/>
    <property type="match status" value="1"/>
</dbReference>
<evidence type="ECO:0000313" key="7">
    <source>
        <dbReference type="Proteomes" id="UP001187531"/>
    </source>
</evidence>
<dbReference type="GO" id="GO:0008289">
    <property type="term" value="F:lipid binding"/>
    <property type="evidence" value="ECO:0007669"/>
    <property type="project" value="InterPro"/>
</dbReference>
<keyword evidence="2" id="KW-0813">Transport</keyword>
<dbReference type="InterPro" id="IPR045811">
    <property type="entry name" value="MTP_lip-bd"/>
</dbReference>